<dbReference type="PROSITE" id="PS51159">
    <property type="entry name" value="CBM21"/>
    <property type="match status" value="1"/>
</dbReference>
<feature type="region of interest" description="Disordered" evidence="1">
    <location>
        <begin position="28"/>
        <end position="50"/>
    </location>
</feature>
<dbReference type="PANTHER" id="PTHR12307:SF48">
    <property type="entry name" value="PROTEIN PHOSPHATASE 1 REGULATORY SUBUNIT"/>
    <property type="match status" value="1"/>
</dbReference>
<dbReference type="Proteomes" id="UP000605970">
    <property type="component" value="Unassembled WGS sequence"/>
</dbReference>
<dbReference type="PANTHER" id="PTHR12307">
    <property type="entry name" value="PROTEIN PHOSPHATASE 1 REGULATORY SUBUNIT"/>
    <property type="match status" value="1"/>
</dbReference>
<dbReference type="OrthoDB" id="1881at2759"/>
<dbReference type="EMBL" id="JABEBT010000154">
    <property type="protein sequence ID" value="KAF7627311.1"/>
    <property type="molecule type" value="Genomic_DNA"/>
</dbReference>
<dbReference type="InterPro" id="IPR050782">
    <property type="entry name" value="PP1_regulatory_subunit_3"/>
</dbReference>
<organism evidence="3 4">
    <name type="scientific">Meloidogyne graminicola</name>
    <dbReference type="NCBI Taxonomy" id="189291"/>
    <lineage>
        <taxon>Eukaryota</taxon>
        <taxon>Metazoa</taxon>
        <taxon>Ecdysozoa</taxon>
        <taxon>Nematoda</taxon>
        <taxon>Chromadorea</taxon>
        <taxon>Rhabditida</taxon>
        <taxon>Tylenchina</taxon>
        <taxon>Tylenchomorpha</taxon>
        <taxon>Tylenchoidea</taxon>
        <taxon>Meloidogynidae</taxon>
        <taxon>Meloidogyninae</taxon>
        <taxon>Meloidogyne</taxon>
    </lineage>
</organism>
<protein>
    <submittedName>
        <fullName evidence="3">CBM21 domain-containing protein</fullName>
    </submittedName>
</protein>
<dbReference type="InterPro" id="IPR005036">
    <property type="entry name" value="CBM21_dom"/>
</dbReference>
<dbReference type="GO" id="GO:0005979">
    <property type="term" value="P:regulation of glycogen biosynthetic process"/>
    <property type="evidence" value="ECO:0007669"/>
    <property type="project" value="TreeGrafter"/>
</dbReference>
<proteinExistence type="predicted"/>
<dbReference type="GO" id="GO:2001069">
    <property type="term" value="F:glycogen binding"/>
    <property type="evidence" value="ECO:0007669"/>
    <property type="project" value="TreeGrafter"/>
</dbReference>
<dbReference type="Gene3D" id="2.60.40.2440">
    <property type="entry name" value="Carbohydrate binding type-21 domain"/>
    <property type="match status" value="1"/>
</dbReference>
<name>A0A8S9Z7Y3_9BILA</name>
<evidence type="ECO:0000259" key="2">
    <source>
        <dbReference type="PROSITE" id="PS51159"/>
    </source>
</evidence>
<accession>A0A8S9Z7Y3</accession>
<feature type="compositionally biased region" description="Polar residues" evidence="1">
    <location>
        <begin position="28"/>
        <end position="38"/>
    </location>
</feature>
<keyword evidence="4" id="KW-1185">Reference proteome</keyword>
<evidence type="ECO:0000256" key="1">
    <source>
        <dbReference type="SAM" id="MobiDB-lite"/>
    </source>
</evidence>
<dbReference type="Pfam" id="PF03370">
    <property type="entry name" value="CBM_21"/>
    <property type="match status" value="1"/>
</dbReference>
<dbReference type="AlphaFoldDB" id="A0A8S9Z7Y3"/>
<evidence type="ECO:0000313" key="3">
    <source>
        <dbReference type="EMBL" id="KAF7627311.1"/>
    </source>
</evidence>
<feature type="domain" description="CBM21" evidence="2">
    <location>
        <begin position="79"/>
        <end position="187"/>
    </location>
</feature>
<sequence>MTEPSDYPPKISPAVLRRIKLAAMQNETVDSNRQTVECKNSDDEDEEEDYDGIGEVKQNRRCTWKLAFKQPASEYLKFRESLDRLKVALENVMLRNDLGRMNGTIKVANIAYEKKVFVRISTDRWNTFRDRPAKYQCSPSKAFDTFRFDLDIPRNDKPDSRIEFCVCYIANNTEYWDSNDGRNFVLVPDEPLPLFIPSSQHFKDNKVYY</sequence>
<dbReference type="GO" id="GO:0000164">
    <property type="term" value="C:protein phosphatase type 1 complex"/>
    <property type="evidence" value="ECO:0007669"/>
    <property type="project" value="TreeGrafter"/>
</dbReference>
<comment type="caution">
    <text evidence="3">The sequence shown here is derived from an EMBL/GenBank/DDBJ whole genome shotgun (WGS) entry which is preliminary data.</text>
</comment>
<gene>
    <name evidence="3" type="ORF">Mgra_00009404</name>
</gene>
<dbReference type="GO" id="GO:0008157">
    <property type="term" value="F:protein phosphatase 1 binding"/>
    <property type="evidence" value="ECO:0007669"/>
    <property type="project" value="TreeGrafter"/>
</dbReference>
<evidence type="ECO:0000313" key="4">
    <source>
        <dbReference type="Proteomes" id="UP000605970"/>
    </source>
</evidence>
<reference evidence="3" key="1">
    <citation type="journal article" date="2020" name="Ecol. Evol.">
        <title>Genome structure and content of the rice root-knot nematode (Meloidogyne graminicola).</title>
        <authorList>
            <person name="Phan N.T."/>
            <person name="Danchin E.G.J."/>
            <person name="Klopp C."/>
            <person name="Perfus-Barbeoch L."/>
            <person name="Kozlowski D.K."/>
            <person name="Koutsovoulos G.D."/>
            <person name="Lopez-Roques C."/>
            <person name="Bouchez O."/>
            <person name="Zahm M."/>
            <person name="Besnard G."/>
            <person name="Bellafiore S."/>
        </authorList>
    </citation>
    <scope>NUCLEOTIDE SEQUENCE</scope>
    <source>
        <strain evidence="3">VN-18</strain>
    </source>
</reference>
<dbReference type="InterPro" id="IPR038175">
    <property type="entry name" value="CBM21_dom_sf"/>
</dbReference>